<dbReference type="EMBL" id="AK363411">
    <property type="protein sequence ID" value="BAJ94615.1"/>
    <property type="molecule type" value="mRNA"/>
</dbReference>
<reference evidence="2" key="1">
    <citation type="journal article" date="2011" name="Plant Physiol.">
        <title>Comprehensive sequence analysis of 24,783 barley full-length cDNAs derived from 12 clone libraries.</title>
        <authorList>
            <person name="Matsumoto T."/>
            <person name="Tanaka T."/>
            <person name="Sakai H."/>
            <person name="Amano N."/>
            <person name="Kanamori H."/>
            <person name="Kurita K."/>
            <person name="Kikuta A."/>
            <person name="Kamiya K."/>
            <person name="Yamamoto M."/>
            <person name="Ikawa H."/>
            <person name="Fujii N."/>
            <person name="Hori K."/>
            <person name="Itoh T."/>
            <person name="Sato K."/>
        </authorList>
    </citation>
    <scope>NUCLEOTIDE SEQUENCE</scope>
</reference>
<feature type="region of interest" description="Disordered" evidence="1">
    <location>
        <begin position="1"/>
        <end position="33"/>
    </location>
</feature>
<evidence type="ECO:0000313" key="2">
    <source>
        <dbReference type="EMBL" id="BAJ94615.1"/>
    </source>
</evidence>
<protein>
    <submittedName>
        <fullName evidence="2">Predicted protein</fullName>
    </submittedName>
</protein>
<dbReference type="AlphaFoldDB" id="F2DHP4"/>
<feature type="compositionally biased region" description="Basic and acidic residues" evidence="1">
    <location>
        <begin position="20"/>
        <end position="33"/>
    </location>
</feature>
<name>F2DHP4_HORVV</name>
<accession>F2DHP4</accession>
<organism evidence="2">
    <name type="scientific">Hordeum vulgare subsp. vulgare</name>
    <name type="common">Domesticated barley</name>
    <dbReference type="NCBI Taxonomy" id="112509"/>
    <lineage>
        <taxon>Eukaryota</taxon>
        <taxon>Viridiplantae</taxon>
        <taxon>Streptophyta</taxon>
        <taxon>Embryophyta</taxon>
        <taxon>Tracheophyta</taxon>
        <taxon>Spermatophyta</taxon>
        <taxon>Magnoliopsida</taxon>
        <taxon>Liliopsida</taxon>
        <taxon>Poales</taxon>
        <taxon>Poaceae</taxon>
        <taxon>BOP clade</taxon>
        <taxon>Pooideae</taxon>
        <taxon>Triticodae</taxon>
        <taxon>Triticeae</taxon>
        <taxon>Hordeinae</taxon>
        <taxon>Hordeum</taxon>
    </lineage>
</organism>
<sequence length="102" mass="11285">MHPGRIELEPSPLSTPGTTTRDDHRGTNTIEDDRLQPWTNVVAAPAQCQPPIHVVFQVAEELVQSMSHPWDKTTWQIVSNGTDGVERAHGHSGSIWTKLPLS</sequence>
<proteinExistence type="evidence at transcript level"/>
<evidence type="ECO:0000256" key="1">
    <source>
        <dbReference type="SAM" id="MobiDB-lite"/>
    </source>
</evidence>